<sequence length="191" mass="21884">MPTIFHGSVISWAHNQMLTKCLNGFFTVNENQDLILGGNSRFGSFPHPWQYIYKEPDLYIKQFWAAFPAIVFEAGYSKSYEKLLSDKDLWFIGAPQVNVVVLIQWSKVANNRIRGFIELWRRATPGTQRIQIFPTPAPGTQSQSLTFFRQDFYVGGIVPAGRQPLDPCPWDIDDLRRYANEAIRAEGLVPE</sequence>
<organism evidence="1 2">
    <name type="scientific">Byssochlamys spectabilis</name>
    <name type="common">Paecilomyces variotii</name>
    <dbReference type="NCBI Taxonomy" id="264951"/>
    <lineage>
        <taxon>Eukaryota</taxon>
        <taxon>Fungi</taxon>
        <taxon>Dikarya</taxon>
        <taxon>Ascomycota</taxon>
        <taxon>Pezizomycotina</taxon>
        <taxon>Eurotiomycetes</taxon>
        <taxon>Eurotiomycetidae</taxon>
        <taxon>Eurotiales</taxon>
        <taxon>Thermoascaceae</taxon>
        <taxon>Paecilomyces</taxon>
    </lineage>
</organism>
<dbReference type="EMBL" id="RCNU01000002">
    <property type="protein sequence ID" value="RWQ98117.1"/>
    <property type="molecule type" value="Genomic_DNA"/>
</dbReference>
<evidence type="ECO:0000313" key="2">
    <source>
        <dbReference type="Proteomes" id="UP000283841"/>
    </source>
</evidence>
<name>A0A443I245_BYSSP</name>
<dbReference type="AlphaFoldDB" id="A0A443I245"/>
<comment type="caution">
    <text evidence="1">The sequence shown here is derived from an EMBL/GenBank/DDBJ whole genome shotgun (WGS) entry which is preliminary data.</text>
</comment>
<evidence type="ECO:0000313" key="1">
    <source>
        <dbReference type="EMBL" id="RWQ98117.1"/>
    </source>
</evidence>
<gene>
    <name evidence="1" type="ORF">C8Q69DRAFT_457815</name>
</gene>
<protein>
    <submittedName>
        <fullName evidence="1">Uncharacterized protein</fullName>
    </submittedName>
</protein>
<keyword evidence="2" id="KW-1185">Reference proteome</keyword>
<reference evidence="1 2" key="1">
    <citation type="journal article" date="2018" name="Front. Microbiol.">
        <title>Genomic and genetic insights into a cosmopolitan fungus, Paecilomyces variotii (Eurotiales).</title>
        <authorList>
            <person name="Urquhart A.S."/>
            <person name="Mondo S.J."/>
            <person name="Makela M.R."/>
            <person name="Hane J.K."/>
            <person name="Wiebenga A."/>
            <person name="He G."/>
            <person name="Mihaltcheva S."/>
            <person name="Pangilinan J."/>
            <person name="Lipzen A."/>
            <person name="Barry K."/>
            <person name="de Vries R.P."/>
            <person name="Grigoriev I.V."/>
            <person name="Idnurm A."/>
        </authorList>
    </citation>
    <scope>NUCLEOTIDE SEQUENCE [LARGE SCALE GENOMIC DNA]</scope>
    <source>
        <strain evidence="1 2">CBS 101075</strain>
    </source>
</reference>
<dbReference type="Proteomes" id="UP000283841">
    <property type="component" value="Unassembled WGS sequence"/>
</dbReference>
<dbReference type="VEuPathDB" id="FungiDB:C8Q69DRAFT_457815"/>
<proteinExistence type="predicted"/>
<accession>A0A443I245</accession>
<dbReference type="GeneID" id="39599214"/>
<dbReference type="RefSeq" id="XP_028487762.1">
    <property type="nucleotide sequence ID" value="XM_028629937.1"/>
</dbReference>